<dbReference type="Proteomes" id="UP001373159">
    <property type="component" value="Unassembled WGS sequence"/>
</dbReference>
<dbReference type="GO" id="GO:0016757">
    <property type="term" value="F:glycosyltransferase activity"/>
    <property type="evidence" value="ECO:0007669"/>
    <property type="project" value="UniProtKB-KW"/>
</dbReference>
<sequence length="384" mass="44304">MKLRSPLSRKSELSVSEGNEKRYAILTINDPYNYGNRLQNYALQEMLREYGEVTTIRFLTPDVTGIASFERSLKRIGKSLLGPLIRMLPLGDKSLLAKRYGKDIEFTRRYVPDDVLSLTLSEGLTGVDRFYPSKIVIGSDQVWNYIWVSPEELRCRIGIFRRGMPAIAYAASIGVSDIPGQLKPIFIEGLQGLQAVSVREDRTKELVDGLSDREVSVVLDPTLMVDRRQWESIFDGFVPDDERYVLTYFLSKQSAEVENFIEDYARKNGLGIRRILDFRDPETYIAGPQDFVELVAKSAFVFTDSYHACCFSILFRKQFKVFSRTEYDGKMSLNSRMDTLFREFDLTDVMSARYVLGTIDYDRVDEMLDRNRRSSREWLQTALE</sequence>
<evidence type="ECO:0000259" key="1">
    <source>
        <dbReference type="Pfam" id="PF04230"/>
    </source>
</evidence>
<reference evidence="2 3" key="1">
    <citation type="submission" date="2024-02" db="EMBL/GenBank/DDBJ databases">
        <title>Bifidobacterium honeyensis sp. nov., isolated from the comb honey.</title>
        <authorList>
            <person name="Liu W."/>
            <person name="Li Y."/>
        </authorList>
    </citation>
    <scope>NUCLEOTIDE SEQUENCE [LARGE SCALE GENOMIC DNA]</scope>
    <source>
        <strain evidence="2 3">IMAU50988</strain>
    </source>
</reference>
<keyword evidence="2" id="KW-0808">Transferase</keyword>
<organism evidence="2 3">
    <name type="scientific">Bifidobacterium favimelis</name>
    <dbReference type="NCBI Taxonomy" id="3122979"/>
    <lineage>
        <taxon>Bacteria</taxon>
        <taxon>Bacillati</taxon>
        <taxon>Actinomycetota</taxon>
        <taxon>Actinomycetes</taxon>
        <taxon>Bifidobacteriales</taxon>
        <taxon>Bifidobacteriaceae</taxon>
        <taxon>Bifidobacterium</taxon>
    </lineage>
</organism>
<dbReference type="InterPro" id="IPR007345">
    <property type="entry name" value="Polysacch_pyruvyl_Trfase"/>
</dbReference>
<gene>
    <name evidence="2" type="ORF">V8P97_00245</name>
</gene>
<accession>A0ABU8ZM81</accession>
<dbReference type="EMBL" id="JBANBB010000001">
    <property type="protein sequence ID" value="MEK0305913.1"/>
    <property type="molecule type" value="Genomic_DNA"/>
</dbReference>
<keyword evidence="3" id="KW-1185">Reference proteome</keyword>
<evidence type="ECO:0000313" key="3">
    <source>
        <dbReference type="Proteomes" id="UP001373159"/>
    </source>
</evidence>
<dbReference type="Pfam" id="PF04230">
    <property type="entry name" value="PS_pyruv_trans"/>
    <property type="match status" value="1"/>
</dbReference>
<evidence type="ECO:0000313" key="2">
    <source>
        <dbReference type="EMBL" id="MEK0305913.1"/>
    </source>
</evidence>
<protein>
    <submittedName>
        <fullName evidence="2">Polysaccharide pyruvyl transferase family protein</fullName>
        <ecNumber evidence="2">2.4.-.-</ecNumber>
    </submittedName>
</protein>
<proteinExistence type="predicted"/>
<dbReference type="RefSeq" id="WP_340486079.1">
    <property type="nucleotide sequence ID" value="NZ_JBANDZ010000001.1"/>
</dbReference>
<feature type="domain" description="Polysaccharide pyruvyl transferase" evidence="1">
    <location>
        <begin position="33"/>
        <end position="323"/>
    </location>
</feature>
<comment type="caution">
    <text evidence="2">The sequence shown here is derived from an EMBL/GenBank/DDBJ whole genome shotgun (WGS) entry which is preliminary data.</text>
</comment>
<dbReference type="EC" id="2.4.-.-" evidence="2"/>
<name>A0ABU8ZM81_9BIFI</name>
<keyword evidence="2" id="KW-0328">Glycosyltransferase</keyword>